<dbReference type="STRING" id="52838.A0A4S8IBN2"/>
<dbReference type="SUPFAM" id="SSF56801">
    <property type="entry name" value="Acetyl-CoA synthetase-like"/>
    <property type="match status" value="1"/>
</dbReference>
<evidence type="ECO:0000313" key="13">
    <source>
        <dbReference type="EMBL" id="THU45498.1"/>
    </source>
</evidence>
<comment type="pathway">
    <text evidence="1 11">Carbohydrate degradation; pentose phosphate pathway; D-ribulose 5-phosphate from D-glucose 6-phosphate (oxidative stage): step 3/3.</text>
</comment>
<reference evidence="13 14" key="1">
    <citation type="journal article" date="2019" name="Nat. Plants">
        <title>Genome sequencing of Musa balbisiana reveals subgenome evolution and function divergence in polyploid bananas.</title>
        <authorList>
            <person name="Yao X."/>
        </authorList>
    </citation>
    <scope>NUCLEOTIDE SEQUENCE [LARGE SCALE GENOMIC DNA]</scope>
    <source>
        <strain evidence="14">cv. DH-PKW</strain>
        <tissue evidence="13">Leaves</tissue>
    </source>
</reference>
<dbReference type="FunFam" id="3.40.50.720:FF:000007">
    <property type="entry name" value="6-phosphogluconate dehydrogenase, decarboxylating"/>
    <property type="match status" value="1"/>
</dbReference>
<gene>
    <name evidence="13" type="ORF">C4D60_Mb02t18560</name>
</gene>
<keyword evidence="8 11" id="KW-0311">Gluconate utilization</keyword>
<proteinExistence type="inferred from homology"/>
<dbReference type="InterPro" id="IPR036291">
    <property type="entry name" value="NAD(P)-bd_dom_sf"/>
</dbReference>
<comment type="similarity">
    <text evidence="3 11">Belongs to the 6-phosphogluconate dehydrogenase family.</text>
</comment>
<evidence type="ECO:0000256" key="2">
    <source>
        <dbReference type="ARBA" id="ARBA00006432"/>
    </source>
</evidence>
<organism evidence="13 14">
    <name type="scientific">Musa balbisiana</name>
    <name type="common">Banana</name>
    <dbReference type="NCBI Taxonomy" id="52838"/>
    <lineage>
        <taxon>Eukaryota</taxon>
        <taxon>Viridiplantae</taxon>
        <taxon>Streptophyta</taxon>
        <taxon>Embryophyta</taxon>
        <taxon>Tracheophyta</taxon>
        <taxon>Spermatophyta</taxon>
        <taxon>Magnoliopsida</taxon>
        <taxon>Liliopsida</taxon>
        <taxon>Zingiberales</taxon>
        <taxon>Musaceae</taxon>
        <taxon>Musa</taxon>
    </lineage>
</organism>
<dbReference type="InterPro" id="IPR045851">
    <property type="entry name" value="AMP-bd_C_sf"/>
</dbReference>
<dbReference type="PROSITE" id="PS00455">
    <property type="entry name" value="AMP_BINDING"/>
    <property type="match status" value="1"/>
</dbReference>
<dbReference type="Gene3D" id="3.40.50.12780">
    <property type="entry name" value="N-terminal domain of ligase-like"/>
    <property type="match status" value="2"/>
</dbReference>
<dbReference type="Pfam" id="PF03446">
    <property type="entry name" value="NAD_binding_2"/>
    <property type="match status" value="1"/>
</dbReference>
<dbReference type="Pfam" id="PF00393">
    <property type="entry name" value="6PGD"/>
    <property type="match status" value="1"/>
</dbReference>
<dbReference type="FunFam" id="3.30.300.30:FF:000007">
    <property type="entry name" value="4-coumarate--CoA ligase 2"/>
    <property type="match status" value="1"/>
</dbReference>
<dbReference type="InterPro" id="IPR042099">
    <property type="entry name" value="ANL_N_sf"/>
</dbReference>
<keyword evidence="7 11" id="KW-0560">Oxidoreductase</keyword>
<keyword evidence="6" id="KW-0436">Ligase</keyword>
<evidence type="ECO:0000256" key="11">
    <source>
        <dbReference type="RuleBase" id="RU000485"/>
    </source>
</evidence>
<evidence type="ECO:0000256" key="8">
    <source>
        <dbReference type="ARBA" id="ARBA00023064"/>
    </source>
</evidence>
<dbReference type="SUPFAM" id="SSF51735">
    <property type="entry name" value="NAD(P)-binding Rossmann-fold domains"/>
    <property type="match status" value="1"/>
</dbReference>
<dbReference type="Gene3D" id="1.20.5.320">
    <property type="entry name" value="6-Phosphogluconate Dehydrogenase, domain 3"/>
    <property type="match status" value="1"/>
</dbReference>
<dbReference type="GO" id="GO:0004616">
    <property type="term" value="F:phosphogluconate dehydrogenase (decarboxylating) activity"/>
    <property type="evidence" value="ECO:0007669"/>
    <property type="project" value="UniProtKB-EC"/>
</dbReference>
<keyword evidence="14" id="KW-1185">Reference proteome</keyword>
<accession>A0A4S8IBN2</accession>
<dbReference type="PANTHER" id="PTHR11811">
    <property type="entry name" value="6-PHOSPHOGLUCONATE DEHYDROGENASE"/>
    <property type="match status" value="1"/>
</dbReference>
<dbReference type="UniPathway" id="UPA00115">
    <property type="reaction ID" value="UER00410"/>
</dbReference>
<dbReference type="InterPro" id="IPR006114">
    <property type="entry name" value="6PGDH_C"/>
</dbReference>
<dbReference type="Gene3D" id="3.40.50.720">
    <property type="entry name" value="NAD(P)-binding Rossmann-like Domain"/>
    <property type="match status" value="1"/>
</dbReference>
<evidence type="ECO:0000256" key="10">
    <source>
        <dbReference type="ARBA" id="ARBA00034252"/>
    </source>
</evidence>
<evidence type="ECO:0000256" key="7">
    <source>
        <dbReference type="ARBA" id="ARBA00023002"/>
    </source>
</evidence>
<dbReference type="FunFam" id="1.10.1040.10:FF:000002">
    <property type="entry name" value="6-phosphogluconate dehydrogenase, decarboxylating"/>
    <property type="match status" value="1"/>
</dbReference>
<evidence type="ECO:0000256" key="4">
    <source>
        <dbReference type="ARBA" id="ARBA00022450"/>
    </source>
</evidence>
<name>A0A4S8IBN2_MUSBA</name>
<dbReference type="NCBIfam" id="TIGR00873">
    <property type="entry name" value="gnd"/>
    <property type="match status" value="1"/>
</dbReference>
<dbReference type="GO" id="GO:0019521">
    <property type="term" value="P:D-gluconate metabolic process"/>
    <property type="evidence" value="ECO:0007669"/>
    <property type="project" value="UniProtKB-KW"/>
</dbReference>
<dbReference type="EC" id="1.1.1.44" evidence="11"/>
<dbReference type="GO" id="GO:0106290">
    <property type="term" value="F:trans-cinnamate-CoA ligase activity"/>
    <property type="evidence" value="ECO:0007669"/>
    <property type="project" value="UniProtKB-ARBA"/>
</dbReference>
<dbReference type="GO" id="GO:0050661">
    <property type="term" value="F:NADP binding"/>
    <property type="evidence" value="ECO:0007669"/>
    <property type="project" value="InterPro"/>
</dbReference>
<dbReference type="InterPro" id="IPR013328">
    <property type="entry name" value="6PGD_dom2"/>
</dbReference>
<dbReference type="GO" id="GO:0016207">
    <property type="term" value="F:4-coumarate-CoA ligase activity"/>
    <property type="evidence" value="ECO:0007669"/>
    <property type="project" value="UniProtKB-EC"/>
</dbReference>
<sequence length="915" mass="99926">MALTRIGLAGLAVMGQNLALNIAEKGFPISVYNRTTSKVDETVERAKREGNLPVYGFHDPASFVNSIQKPRVIIMLVKAGAPVDQTIATLSSHMEKGDCIIDGGNEWYENTERREKAMAELGLLYLGMGVSGGEEGARNGPSLMPGGSYEAYKHIEDILLKVAAQVPDSGPCVTYIGKGGSGNFVKMVHNGIEYGDMQLIAEAYDVLKSVGNLSNHELQQVFSEWNKGELLSFLIEITADIFGIKDDKGDGYLVDKVLDKTGMKGTGKWTVQQAAELSVAAPTIASSLDSRFLSGLKEERVRASKVFQSGGFSDILGGQPVDKAKLMEDVRQALYASKICSYAQGMNLIRAKSIEKGWDLKLGELARIWKGGCIIRAIFLDRIKKAYDRNPELPNLLVDPEFAKEIMDRQAAWRRVICLAINHGISTPGMSASLAYFDTYRRESVPANLVQAQRDYFGAHTYERPPETIVFRSRLPDITISNHLPLHTYCFEKLPETSDAPCLIAATTGKIYTFSETHLLCRKAAAGFSKLGIGHGDVVMVLLQNTPEFIFTFMAASMLGAITTTANPFCTPADIFKQIKASGAKLVVTQSAHVNKLRGGDEGFPKIGDGLMVITTDEPPEDCMNFWEVLDSNETAVPHVTIDPDDPVALPFSSGTTGLPKGVLLTHKSMVSSIAQQVDGENPNVYLKRDDVVLCVLPLFHIFALNSALLCSLRAGAATMLMPKFEIRTMLEGIQTHRVSVAAVVPPLVLALAKNQEIENYDLSSMRIILSGYLNDVDATSKTIDVDGWLHTGDIGYVDDDDEVFIVDRVKELIKYKGFQVPPAELESLLLSHPSIADAAVVPQKDEAAGEVPVAFVVRAKDSAISEQAIKEFIAKQVVFYKRLQKIYFVHSIPKSAAGKILRKELKAKLAAASK</sequence>
<dbReference type="InterPro" id="IPR006113">
    <property type="entry name" value="6PGDH_Gnd/GntZ"/>
</dbReference>
<dbReference type="InterPro" id="IPR006183">
    <property type="entry name" value="Pgluconate_DH"/>
</dbReference>
<keyword evidence="11" id="KW-0521">NADP</keyword>
<dbReference type="EMBL" id="PYDT01000011">
    <property type="protein sequence ID" value="THU45498.1"/>
    <property type="molecule type" value="Genomic_DNA"/>
</dbReference>
<dbReference type="InterPro" id="IPR006115">
    <property type="entry name" value="6PGDH_NADP-bd"/>
</dbReference>
<feature type="domain" description="6-phosphogluconate dehydrogenase C-terminal" evidence="12">
    <location>
        <begin position="182"/>
        <end position="468"/>
    </location>
</feature>
<evidence type="ECO:0000256" key="1">
    <source>
        <dbReference type="ARBA" id="ARBA00004874"/>
    </source>
</evidence>
<evidence type="ECO:0000313" key="14">
    <source>
        <dbReference type="Proteomes" id="UP000317650"/>
    </source>
</evidence>
<dbReference type="Proteomes" id="UP000317650">
    <property type="component" value="Chromosome 2"/>
</dbReference>
<dbReference type="AlphaFoldDB" id="A0A4S8IBN2"/>
<dbReference type="SMART" id="SM01350">
    <property type="entry name" value="6PGD"/>
    <property type="match status" value="1"/>
</dbReference>
<dbReference type="GO" id="GO:0009698">
    <property type="term" value="P:phenylpropanoid metabolic process"/>
    <property type="evidence" value="ECO:0007669"/>
    <property type="project" value="UniProtKB-ARBA"/>
</dbReference>
<comment type="similarity">
    <text evidence="2">Belongs to the ATP-dependent AMP-binding enzyme family.</text>
</comment>
<dbReference type="SUPFAM" id="SSF48179">
    <property type="entry name" value="6-phosphogluconate dehydrogenase C-terminal domain-like"/>
    <property type="match status" value="1"/>
</dbReference>
<comment type="caution">
    <text evidence="13">The sequence shown here is derived from an EMBL/GenBank/DDBJ whole genome shotgun (WGS) entry which is preliminary data.</text>
</comment>
<keyword evidence="5" id="KW-0597">Phosphoprotein</keyword>
<protein>
    <recommendedName>
        <fullName evidence="11">6-phosphogluconate dehydrogenase, decarboxylating</fullName>
        <ecNumber evidence="11">1.1.1.44</ecNumber>
    </recommendedName>
</protein>
<keyword evidence="4" id="KW-0596">Phosphopantetheine</keyword>
<evidence type="ECO:0000256" key="3">
    <source>
        <dbReference type="ARBA" id="ARBA00008419"/>
    </source>
</evidence>
<comment type="catalytic activity">
    <reaction evidence="11">
        <text>6-phospho-D-gluconate + NADP(+) = D-ribulose 5-phosphate + CO2 + NADPH</text>
        <dbReference type="Rhea" id="RHEA:10116"/>
        <dbReference type="ChEBI" id="CHEBI:16526"/>
        <dbReference type="ChEBI" id="CHEBI:57783"/>
        <dbReference type="ChEBI" id="CHEBI:58121"/>
        <dbReference type="ChEBI" id="CHEBI:58349"/>
        <dbReference type="ChEBI" id="CHEBI:58759"/>
        <dbReference type="EC" id="1.1.1.44"/>
    </reaction>
</comment>
<dbReference type="NCBIfam" id="NF006765">
    <property type="entry name" value="PRK09287.1"/>
    <property type="match status" value="1"/>
</dbReference>
<evidence type="ECO:0000256" key="6">
    <source>
        <dbReference type="ARBA" id="ARBA00022598"/>
    </source>
</evidence>
<comment type="catalytic activity">
    <reaction evidence="10">
        <text>(E)-4-coumarate + ATP + CoA = (E)-4-coumaroyl-CoA + AMP + diphosphate</text>
        <dbReference type="Rhea" id="RHEA:19641"/>
        <dbReference type="ChEBI" id="CHEBI:12876"/>
        <dbReference type="ChEBI" id="CHEBI:30616"/>
        <dbReference type="ChEBI" id="CHEBI:33019"/>
        <dbReference type="ChEBI" id="CHEBI:57287"/>
        <dbReference type="ChEBI" id="CHEBI:85008"/>
        <dbReference type="ChEBI" id="CHEBI:456215"/>
        <dbReference type="EC" id="6.2.1.12"/>
    </reaction>
    <physiologicalReaction direction="left-to-right" evidence="10">
        <dbReference type="Rhea" id="RHEA:19642"/>
    </physiologicalReaction>
</comment>
<dbReference type="InterPro" id="IPR020845">
    <property type="entry name" value="AMP-binding_CS"/>
</dbReference>
<dbReference type="InterPro" id="IPR025110">
    <property type="entry name" value="AMP-bd_C"/>
</dbReference>
<dbReference type="PRINTS" id="PR00076">
    <property type="entry name" value="6PGDHDRGNASE"/>
</dbReference>
<dbReference type="GO" id="GO:0006098">
    <property type="term" value="P:pentose-phosphate shunt"/>
    <property type="evidence" value="ECO:0007669"/>
    <property type="project" value="UniProtKB-UniPathway"/>
</dbReference>
<dbReference type="InterPro" id="IPR008927">
    <property type="entry name" value="6-PGluconate_DH-like_C_sf"/>
</dbReference>
<dbReference type="Gene3D" id="1.10.1040.10">
    <property type="entry name" value="N-(1-d-carboxylethyl)-l-norvaline Dehydrogenase, domain 2"/>
    <property type="match status" value="1"/>
</dbReference>
<evidence type="ECO:0000256" key="5">
    <source>
        <dbReference type="ARBA" id="ARBA00022553"/>
    </source>
</evidence>
<evidence type="ECO:0000259" key="12">
    <source>
        <dbReference type="SMART" id="SM01350"/>
    </source>
</evidence>
<dbReference type="Gene3D" id="3.30.300.30">
    <property type="match status" value="1"/>
</dbReference>
<dbReference type="Pfam" id="PF13193">
    <property type="entry name" value="AMP-binding_C"/>
    <property type="match status" value="1"/>
</dbReference>
<evidence type="ECO:0000256" key="9">
    <source>
        <dbReference type="ARBA" id="ARBA00023126"/>
    </source>
</evidence>
<keyword evidence="9 11" id="KW-0570">Pentose shunt</keyword>
<dbReference type="Pfam" id="PF00501">
    <property type="entry name" value="AMP-binding"/>
    <property type="match status" value="1"/>
</dbReference>
<dbReference type="InterPro" id="IPR000873">
    <property type="entry name" value="AMP-dep_synth/lig_dom"/>
</dbReference>